<dbReference type="EMBL" id="RRYP01012280">
    <property type="protein sequence ID" value="TNV77222.1"/>
    <property type="molecule type" value="Genomic_DNA"/>
</dbReference>
<gene>
    <name evidence="1" type="ORF">FGO68_gene3460</name>
</gene>
<dbReference type="AlphaFoldDB" id="A0A8J8T028"/>
<dbReference type="Proteomes" id="UP000785679">
    <property type="component" value="Unassembled WGS sequence"/>
</dbReference>
<name>A0A8J8T028_HALGN</name>
<organism evidence="1 2">
    <name type="scientific">Halteria grandinella</name>
    <dbReference type="NCBI Taxonomy" id="5974"/>
    <lineage>
        <taxon>Eukaryota</taxon>
        <taxon>Sar</taxon>
        <taxon>Alveolata</taxon>
        <taxon>Ciliophora</taxon>
        <taxon>Intramacronucleata</taxon>
        <taxon>Spirotrichea</taxon>
        <taxon>Stichotrichia</taxon>
        <taxon>Sporadotrichida</taxon>
        <taxon>Halteriidae</taxon>
        <taxon>Halteria</taxon>
    </lineage>
</organism>
<reference evidence="1" key="1">
    <citation type="submission" date="2019-06" db="EMBL/GenBank/DDBJ databases">
        <authorList>
            <person name="Zheng W."/>
        </authorList>
    </citation>
    <scope>NUCLEOTIDE SEQUENCE</scope>
    <source>
        <strain evidence="1">QDHG01</strain>
    </source>
</reference>
<evidence type="ECO:0000313" key="2">
    <source>
        <dbReference type="Proteomes" id="UP000785679"/>
    </source>
</evidence>
<accession>A0A8J8T028</accession>
<keyword evidence="2" id="KW-1185">Reference proteome</keyword>
<evidence type="ECO:0000313" key="1">
    <source>
        <dbReference type="EMBL" id="TNV77222.1"/>
    </source>
</evidence>
<proteinExistence type="predicted"/>
<protein>
    <submittedName>
        <fullName evidence="1">Uncharacterized protein</fullName>
    </submittedName>
</protein>
<comment type="caution">
    <text evidence="1">The sequence shown here is derived from an EMBL/GenBank/DDBJ whole genome shotgun (WGS) entry which is preliminary data.</text>
</comment>
<sequence>MVDQRPFLLLLDKQKPESQENQVQLTDQFNKMKVCFKKIADLTSSHSEEARQMHQDLLTQFDFVAGLLEAVLSGQRDAQQVLGRVDERISATYDKLDEMKDMMRENQSLRANIEELKNLKCPKCEQLEEEKKQERPVEVQNVVVNESQFNVINPEGMRVFASQIDIPPKLEFEEFTVKNYSGSIDIQEKLKKLIGKTSFSFKKHHRFQDMTYVTSTFQERLKKLTDLTSLALLIGKNESQDLVYLLLDFAQFDIGKQGSLSPSKKGRQQEKIQIPYQSIDCGAVYVISKDNGKDQHMQKKPPIEVGLFEKDIYIREQGSTNPFDHYFGIGANMNFDIYLLEKTI</sequence>